<proteinExistence type="predicted"/>
<evidence type="ECO:0000313" key="2">
    <source>
        <dbReference type="EMBL" id="QLQ78320.1"/>
    </source>
</evidence>
<reference evidence="2 3" key="1">
    <citation type="submission" date="2020-06" db="EMBL/GenBank/DDBJ databases">
        <title>The yeast mating-type switching endonuclease HO is a domesticated member of an unorthodox homing genetic element family.</title>
        <authorList>
            <person name="Coughlan A.Y."/>
            <person name="Lombardi L."/>
            <person name="Braun-Galleani S."/>
            <person name="Martos A.R."/>
            <person name="Galeote V."/>
            <person name="Bigey F."/>
            <person name="Dequin S."/>
            <person name="Byrne K.P."/>
            <person name="Wolfe K.H."/>
        </authorList>
    </citation>
    <scope>NUCLEOTIDE SEQUENCE [LARGE SCALE GENOMIC DNA]</scope>
    <source>
        <strain evidence="2 3">CBS2947</strain>
    </source>
</reference>
<gene>
    <name evidence="2" type="ORF">HG537_0A05670</name>
</gene>
<dbReference type="OrthoDB" id="4058956at2759"/>
<dbReference type="Pfam" id="PF10422">
    <property type="entry name" value="LRS4"/>
    <property type="match status" value="1"/>
</dbReference>
<organism evidence="2 3">
    <name type="scientific">Torulaspora globosa</name>
    <dbReference type="NCBI Taxonomy" id="48254"/>
    <lineage>
        <taxon>Eukaryota</taxon>
        <taxon>Fungi</taxon>
        <taxon>Dikarya</taxon>
        <taxon>Ascomycota</taxon>
        <taxon>Saccharomycotina</taxon>
        <taxon>Saccharomycetes</taxon>
        <taxon>Saccharomycetales</taxon>
        <taxon>Saccharomycetaceae</taxon>
        <taxon>Torulaspora</taxon>
    </lineage>
</organism>
<dbReference type="AlphaFoldDB" id="A0A7H9HLW1"/>
<accession>A0A7H9HLW1</accession>
<feature type="region of interest" description="Disordered" evidence="1">
    <location>
        <begin position="204"/>
        <end position="228"/>
    </location>
</feature>
<dbReference type="InterPro" id="IPR018479">
    <property type="entry name" value="Lrs4/Mde4"/>
</dbReference>
<protein>
    <submittedName>
        <fullName evidence="2">Uncharacterized protein</fullName>
    </submittedName>
</protein>
<dbReference type="EMBL" id="CP059267">
    <property type="protein sequence ID" value="QLQ78320.1"/>
    <property type="molecule type" value="Genomic_DNA"/>
</dbReference>
<name>A0A7H9HLW1_9SACH</name>
<evidence type="ECO:0000313" key="3">
    <source>
        <dbReference type="Proteomes" id="UP000510647"/>
    </source>
</evidence>
<dbReference type="Proteomes" id="UP000510647">
    <property type="component" value="Chromosome 1"/>
</dbReference>
<feature type="region of interest" description="Disordered" evidence="1">
    <location>
        <begin position="103"/>
        <end position="133"/>
    </location>
</feature>
<sequence length="249" mass="27991">MSTLVQLLATYYKAVIESERIYYENVNMYASPSTGTNSSGSDSSSRVVEEMFLLQRQVSQLTAEIQSLRRENDNLKSLQATHKALMESKLNNSKKIIEKLKREQRNDQGVASGESASTPPPAKLTKRQAPFHLLSPMNSRKLEDGRSKNHHQPNRLRYVLKGGHQTLFDGDQTLENLSADRSEEAIFVNSLKHKDELANMVLPSDGLSDNDGTQPLKKSRPALAGVDISKRKRKLIRKRIQTANSDKDD</sequence>
<keyword evidence="3" id="KW-1185">Reference proteome</keyword>
<evidence type="ECO:0000256" key="1">
    <source>
        <dbReference type="SAM" id="MobiDB-lite"/>
    </source>
</evidence>